<keyword evidence="2" id="KW-1185">Reference proteome</keyword>
<evidence type="ECO:0000313" key="2">
    <source>
        <dbReference type="Proteomes" id="UP000518752"/>
    </source>
</evidence>
<evidence type="ECO:0000313" key="1">
    <source>
        <dbReference type="EMBL" id="KAF5367325.1"/>
    </source>
</evidence>
<organism evidence="1 2">
    <name type="scientific">Collybiopsis confluens</name>
    <dbReference type="NCBI Taxonomy" id="2823264"/>
    <lineage>
        <taxon>Eukaryota</taxon>
        <taxon>Fungi</taxon>
        <taxon>Dikarya</taxon>
        <taxon>Basidiomycota</taxon>
        <taxon>Agaricomycotina</taxon>
        <taxon>Agaricomycetes</taxon>
        <taxon>Agaricomycetidae</taxon>
        <taxon>Agaricales</taxon>
        <taxon>Marasmiineae</taxon>
        <taxon>Omphalotaceae</taxon>
        <taxon>Collybiopsis</taxon>
    </lineage>
</organism>
<comment type="caution">
    <text evidence="1">The sequence shown here is derived from an EMBL/GenBank/DDBJ whole genome shotgun (WGS) entry which is preliminary data.</text>
</comment>
<dbReference type="EMBL" id="JAACJN010000143">
    <property type="protein sequence ID" value="KAF5367325.1"/>
    <property type="molecule type" value="Genomic_DNA"/>
</dbReference>
<dbReference type="SUPFAM" id="SSF48371">
    <property type="entry name" value="ARM repeat"/>
    <property type="match status" value="1"/>
</dbReference>
<reference evidence="1 2" key="1">
    <citation type="journal article" date="2020" name="ISME J.">
        <title>Uncovering the hidden diversity of litter-decomposition mechanisms in mushroom-forming fungi.</title>
        <authorList>
            <person name="Floudas D."/>
            <person name="Bentzer J."/>
            <person name="Ahren D."/>
            <person name="Johansson T."/>
            <person name="Persson P."/>
            <person name="Tunlid A."/>
        </authorList>
    </citation>
    <scope>NUCLEOTIDE SEQUENCE [LARGE SCALE GENOMIC DNA]</scope>
    <source>
        <strain evidence="1 2">CBS 406.79</strain>
    </source>
</reference>
<accession>A0A8H5LRH0</accession>
<proteinExistence type="predicted"/>
<protein>
    <submittedName>
        <fullName evidence="1">Uncharacterized protein</fullName>
    </submittedName>
</protein>
<dbReference type="Proteomes" id="UP000518752">
    <property type="component" value="Unassembled WGS sequence"/>
</dbReference>
<gene>
    <name evidence="1" type="ORF">D9757_010110</name>
</gene>
<dbReference type="OrthoDB" id="3071225at2759"/>
<name>A0A8H5LRH0_9AGAR</name>
<sequence length="382" mass="42364">MPATTPNSELREFFCALHPTRTSSPSSVSSGSTLALDEDEIQSIFDLDKESYDFESQLPQSIREMLDDMLDEPDPYDTRFGKELNPQAAPFIPSADLSKPSRAPLPSIIRARVLAESVRPSFPALPKPTPTPSWIAIFRSGSTALPTNSTILAERATELAHSNYWHATALAELAQHFCWKASAADSDVIRETMAPFAWQVYRALWDAFSQDTALSFVWHLRESLLGTFKGCWSASDSAKAISYHFTPSEEYVASANWLAAFIGSLFTFDLIHVQHIKWCLSILVHELSSLEHITAISTLIEHAGPELWCYPGGVTDPSPRVTVEPSLEMIHLFLTSFVPKTLNLGNGSSVLARTVTAGTSERDLKVQKIIDLLGYWCTELEE</sequence>
<dbReference type="InterPro" id="IPR016024">
    <property type="entry name" value="ARM-type_fold"/>
</dbReference>
<dbReference type="AlphaFoldDB" id="A0A8H5LRH0"/>